<dbReference type="InParanoid" id="A0A1X7VFP9"/>
<keyword evidence="16" id="KW-1185">Reference proteome</keyword>
<dbReference type="GO" id="GO:0043235">
    <property type="term" value="C:receptor complex"/>
    <property type="evidence" value="ECO:0007669"/>
    <property type="project" value="TreeGrafter"/>
</dbReference>
<feature type="compositionally biased region" description="Polar residues" evidence="11">
    <location>
        <begin position="482"/>
        <end position="495"/>
    </location>
</feature>
<feature type="transmembrane region" description="Helical" evidence="12">
    <location>
        <begin position="345"/>
        <end position="371"/>
    </location>
</feature>
<feature type="compositionally biased region" description="Low complexity" evidence="11">
    <location>
        <begin position="297"/>
        <end position="327"/>
    </location>
</feature>
<evidence type="ECO:0000256" key="13">
    <source>
        <dbReference type="SAM" id="SignalP"/>
    </source>
</evidence>
<evidence type="ECO:0000256" key="4">
    <source>
        <dbReference type="ARBA" id="ARBA00022741"/>
    </source>
</evidence>
<evidence type="ECO:0000256" key="9">
    <source>
        <dbReference type="ARBA" id="ARBA00051243"/>
    </source>
</evidence>
<keyword evidence="5" id="KW-0418">Kinase</keyword>
<dbReference type="GO" id="GO:0005524">
    <property type="term" value="F:ATP binding"/>
    <property type="evidence" value="ECO:0007669"/>
    <property type="project" value="UniProtKB-UniRule"/>
</dbReference>
<dbReference type="GO" id="GO:0005886">
    <property type="term" value="C:plasma membrane"/>
    <property type="evidence" value="ECO:0007669"/>
    <property type="project" value="TreeGrafter"/>
</dbReference>
<dbReference type="CDD" id="cd00192">
    <property type="entry name" value="PTKc"/>
    <property type="match status" value="1"/>
</dbReference>
<dbReference type="Gene3D" id="3.30.200.20">
    <property type="entry name" value="Phosphorylase Kinase, domain 1"/>
    <property type="match status" value="1"/>
</dbReference>
<evidence type="ECO:0000256" key="11">
    <source>
        <dbReference type="SAM" id="MobiDB-lite"/>
    </source>
</evidence>
<dbReference type="PROSITE" id="PS00109">
    <property type="entry name" value="PROTEIN_KINASE_TYR"/>
    <property type="match status" value="1"/>
</dbReference>
<dbReference type="InterPro" id="IPR017441">
    <property type="entry name" value="Protein_kinase_ATP_BS"/>
</dbReference>
<dbReference type="InterPro" id="IPR011009">
    <property type="entry name" value="Kinase-like_dom_sf"/>
</dbReference>
<dbReference type="EnsemblMetazoa" id="Aqu2.1.38574_001">
    <property type="protein sequence ID" value="Aqu2.1.38574_001"/>
    <property type="gene ID" value="Aqu2.1.38574"/>
</dbReference>
<dbReference type="FunFam" id="1.10.510.10:FF:001512">
    <property type="entry name" value="Receptor tyrosine-protein kinase erbB-2"/>
    <property type="match status" value="1"/>
</dbReference>
<evidence type="ECO:0000313" key="15">
    <source>
        <dbReference type="EnsemblMetazoa" id="Aqu2.1.38574_001"/>
    </source>
</evidence>
<evidence type="ECO:0000259" key="14">
    <source>
        <dbReference type="PROSITE" id="PS50011"/>
    </source>
</evidence>
<feature type="chain" id="PRO_5010884424" description="Protein kinase domain-containing protein" evidence="13">
    <location>
        <begin position="25"/>
        <end position="962"/>
    </location>
</feature>
<feature type="binding site" evidence="10">
    <location>
        <position position="675"/>
    </location>
    <ligand>
        <name>ATP</name>
        <dbReference type="ChEBI" id="CHEBI:30616"/>
    </ligand>
</feature>
<evidence type="ECO:0000256" key="3">
    <source>
        <dbReference type="ARBA" id="ARBA00022679"/>
    </source>
</evidence>
<keyword evidence="3" id="KW-0808">Transferase</keyword>
<dbReference type="GO" id="GO:0012505">
    <property type="term" value="C:endomembrane system"/>
    <property type="evidence" value="ECO:0007669"/>
    <property type="project" value="UniProtKB-SubCell"/>
</dbReference>
<evidence type="ECO:0000313" key="16">
    <source>
        <dbReference type="Proteomes" id="UP000007879"/>
    </source>
</evidence>
<keyword evidence="12" id="KW-1133">Transmembrane helix</keyword>
<dbReference type="GO" id="GO:0004714">
    <property type="term" value="F:transmembrane receptor protein tyrosine kinase activity"/>
    <property type="evidence" value="ECO:0007669"/>
    <property type="project" value="UniProtKB-EC"/>
</dbReference>
<keyword evidence="12" id="KW-0812">Transmembrane</keyword>
<evidence type="ECO:0000256" key="12">
    <source>
        <dbReference type="SAM" id="Phobius"/>
    </source>
</evidence>
<evidence type="ECO:0000256" key="10">
    <source>
        <dbReference type="PROSITE-ProRule" id="PRU10141"/>
    </source>
</evidence>
<dbReference type="KEGG" id="aqu:109580485"/>
<evidence type="ECO:0000256" key="6">
    <source>
        <dbReference type="ARBA" id="ARBA00022840"/>
    </source>
</evidence>
<evidence type="ECO:0000256" key="1">
    <source>
        <dbReference type="ARBA" id="ARBA00004167"/>
    </source>
</evidence>
<protein>
    <recommendedName>
        <fullName evidence="14">Protein kinase domain-containing protein</fullName>
    </recommendedName>
</protein>
<keyword evidence="4 10" id="KW-0547">Nucleotide-binding</keyword>
<dbReference type="GO" id="GO:0050793">
    <property type="term" value="P:regulation of developmental process"/>
    <property type="evidence" value="ECO:0007669"/>
    <property type="project" value="UniProtKB-ARBA"/>
</dbReference>
<dbReference type="EnsemblMetazoa" id="XM_019993718.1">
    <property type="protein sequence ID" value="XP_019849277.1"/>
    <property type="gene ID" value="LOC109580485"/>
</dbReference>
<keyword evidence="8" id="KW-0829">Tyrosine-protein kinase</keyword>
<evidence type="ECO:0000256" key="2">
    <source>
        <dbReference type="ARBA" id="ARBA00004308"/>
    </source>
</evidence>
<evidence type="ECO:0000256" key="5">
    <source>
        <dbReference type="ARBA" id="ARBA00022777"/>
    </source>
</evidence>
<dbReference type="PANTHER" id="PTHR24416:SF539">
    <property type="entry name" value="RECEPTOR PROTEIN-TYROSINE KINASE"/>
    <property type="match status" value="1"/>
</dbReference>
<feature type="signal peptide" evidence="13">
    <location>
        <begin position="1"/>
        <end position="24"/>
    </location>
</feature>
<dbReference type="InterPro" id="IPR001245">
    <property type="entry name" value="Ser-Thr/Tyr_kinase_cat_dom"/>
</dbReference>
<dbReference type="GO" id="GO:0048468">
    <property type="term" value="P:cell development"/>
    <property type="evidence" value="ECO:0007669"/>
    <property type="project" value="UniProtKB-ARBA"/>
</dbReference>
<evidence type="ECO:0000256" key="7">
    <source>
        <dbReference type="ARBA" id="ARBA00023136"/>
    </source>
</evidence>
<keyword evidence="6 10" id="KW-0067">ATP-binding</keyword>
<comment type="catalytic activity">
    <reaction evidence="9">
        <text>L-tyrosyl-[protein] + ATP = O-phospho-L-tyrosyl-[protein] + ADP + H(+)</text>
        <dbReference type="Rhea" id="RHEA:10596"/>
        <dbReference type="Rhea" id="RHEA-COMP:10136"/>
        <dbReference type="Rhea" id="RHEA-COMP:20101"/>
        <dbReference type="ChEBI" id="CHEBI:15378"/>
        <dbReference type="ChEBI" id="CHEBI:30616"/>
        <dbReference type="ChEBI" id="CHEBI:46858"/>
        <dbReference type="ChEBI" id="CHEBI:61978"/>
        <dbReference type="ChEBI" id="CHEBI:456216"/>
        <dbReference type="EC" id="2.7.10.1"/>
    </reaction>
</comment>
<dbReference type="InterPro" id="IPR000719">
    <property type="entry name" value="Prot_kinase_dom"/>
</dbReference>
<dbReference type="PROSITE" id="PS00107">
    <property type="entry name" value="PROTEIN_KINASE_ATP"/>
    <property type="match status" value="1"/>
</dbReference>
<dbReference type="Gene3D" id="1.10.510.10">
    <property type="entry name" value="Transferase(Phosphotransferase) domain 1"/>
    <property type="match status" value="1"/>
</dbReference>
<dbReference type="PRINTS" id="PR00109">
    <property type="entry name" value="TYRKINASE"/>
</dbReference>
<feature type="region of interest" description="Disordered" evidence="11">
    <location>
        <begin position="470"/>
        <end position="495"/>
    </location>
</feature>
<dbReference type="eggNOG" id="KOG0196">
    <property type="taxonomic scope" value="Eukaryota"/>
</dbReference>
<dbReference type="PANTHER" id="PTHR24416">
    <property type="entry name" value="TYROSINE-PROTEIN KINASE RECEPTOR"/>
    <property type="match status" value="1"/>
</dbReference>
<dbReference type="GO" id="GO:0007169">
    <property type="term" value="P:cell surface receptor protein tyrosine kinase signaling pathway"/>
    <property type="evidence" value="ECO:0007669"/>
    <property type="project" value="TreeGrafter"/>
</dbReference>
<organism evidence="15">
    <name type="scientific">Amphimedon queenslandica</name>
    <name type="common">Sponge</name>
    <dbReference type="NCBI Taxonomy" id="400682"/>
    <lineage>
        <taxon>Eukaryota</taxon>
        <taxon>Metazoa</taxon>
        <taxon>Porifera</taxon>
        <taxon>Demospongiae</taxon>
        <taxon>Heteroscleromorpha</taxon>
        <taxon>Haplosclerida</taxon>
        <taxon>Niphatidae</taxon>
        <taxon>Amphimedon</taxon>
    </lineage>
</organism>
<dbReference type="Pfam" id="PF07714">
    <property type="entry name" value="PK_Tyr_Ser-Thr"/>
    <property type="match status" value="1"/>
</dbReference>
<dbReference type="InterPro" id="IPR020635">
    <property type="entry name" value="Tyr_kinase_cat_dom"/>
</dbReference>
<feature type="domain" description="Protein kinase" evidence="14">
    <location>
        <begin position="644"/>
        <end position="907"/>
    </location>
</feature>
<dbReference type="InterPro" id="IPR050122">
    <property type="entry name" value="RTK"/>
</dbReference>
<dbReference type="STRING" id="400682.A0A1X7VFP9"/>
<dbReference type="InterPro" id="IPR008266">
    <property type="entry name" value="Tyr_kinase_AS"/>
</dbReference>
<proteinExistence type="predicted"/>
<comment type="subcellular location">
    <subcellularLocation>
        <location evidence="2">Endomembrane system</location>
    </subcellularLocation>
    <subcellularLocation>
        <location evidence="1">Membrane</location>
        <topology evidence="1">Single-pass membrane protein</topology>
    </subcellularLocation>
</comment>
<feature type="region of interest" description="Disordered" evidence="11">
    <location>
        <begin position="297"/>
        <end position="331"/>
    </location>
</feature>
<reference evidence="16" key="1">
    <citation type="journal article" date="2010" name="Nature">
        <title>The Amphimedon queenslandica genome and the evolution of animal complexity.</title>
        <authorList>
            <person name="Srivastava M."/>
            <person name="Simakov O."/>
            <person name="Chapman J."/>
            <person name="Fahey B."/>
            <person name="Gauthier M.E."/>
            <person name="Mitros T."/>
            <person name="Richards G.S."/>
            <person name="Conaco C."/>
            <person name="Dacre M."/>
            <person name="Hellsten U."/>
            <person name="Larroux C."/>
            <person name="Putnam N.H."/>
            <person name="Stanke M."/>
            <person name="Adamska M."/>
            <person name="Darling A."/>
            <person name="Degnan S.M."/>
            <person name="Oakley T.H."/>
            <person name="Plachetzki D.C."/>
            <person name="Zhai Y."/>
            <person name="Adamski M."/>
            <person name="Calcino A."/>
            <person name="Cummins S.F."/>
            <person name="Goodstein D.M."/>
            <person name="Harris C."/>
            <person name="Jackson D.J."/>
            <person name="Leys S.P."/>
            <person name="Shu S."/>
            <person name="Woodcroft B.J."/>
            <person name="Vervoort M."/>
            <person name="Kosik K.S."/>
            <person name="Manning G."/>
            <person name="Degnan B.M."/>
            <person name="Rokhsar D.S."/>
        </authorList>
    </citation>
    <scope>NUCLEOTIDE SEQUENCE [LARGE SCALE GENOMIC DNA]</scope>
</reference>
<keyword evidence="7 12" id="KW-0472">Membrane</keyword>
<dbReference type="AlphaFoldDB" id="A0A1X7VFP9"/>
<accession>A0A1X7VFP9</accession>
<name>A0A1X7VFP9_AMPQE</name>
<gene>
    <name evidence="15" type="primary">109580485</name>
</gene>
<keyword evidence="13" id="KW-0732">Signal</keyword>
<dbReference type="SMART" id="SM00219">
    <property type="entry name" value="TyrKc"/>
    <property type="match status" value="1"/>
</dbReference>
<dbReference type="Proteomes" id="UP000007879">
    <property type="component" value="Unassembled WGS sequence"/>
</dbReference>
<dbReference type="PROSITE" id="PS50011">
    <property type="entry name" value="PROTEIN_KINASE_DOM"/>
    <property type="match status" value="1"/>
</dbReference>
<dbReference type="OrthoDB" id="26722at2759"/>
<dbReference type="SUPFAM" id="SSF56112">
    <property type="entry name" value="Protein kinase-like (PK-like)"/>
    <property type="match status" value="1"/>
</dbReference>
<evidence type="ECO:0000256" key="8">
    <source>
        <dbReference type="ARBA" id="ARBA00023137"/>
    </source>
</evidence>
<sequence>MRTSPVLWFSLFFLLGNDPFGAVAIDCSRSLPSPTNNGGGSFTGGVQLLIPSWTFSCPGFIDDWFAHVTGDTSVTVGSGIEFQVLKPDPVKSNAYNLIYGNMYGDDIAGGLSADGSRIRFDVNIGYLLPVRPGYIVGVYIDPNAVNQLSLIYDNTAEDIDIYYWENLTGRMCDLSLCDAKVTRGSPLIGWTFRNVTSDNALSTQENTIQALRMNLQYCNETEALSCVPPSESVEPTMSSTLMPPSLSSVFPSLLMSTTPSSTLTTSSLLLSFDLSSFATPPPPSSISISLETHPSSPYSSPSLTPLSPSSSHSVTSSATPSSSSTDGSGSGNGGGGIFEDLSIQVVAVLGVIVILLLLVIILSLIICICCLCRSKTGIEVSGSVENPGYDDPGTISTISKSHLLSSSPQTSLPSIPVAMTTHHTYIEESLRDSNIVDTRFTSAGAQDLKNLRGGEKNGGIPTNPLPIGNGGFINNDYDDPEPSQSIVSPQSQNGLSHYYSTPNAGGDVDPISPPVGPYYSLPPAEAVPNIIEIYDTPDCDSVVPSSNDPEVTDNYDKIIIKDKSPPGEPAPSNNGDPTIYNYVPTLEQRTTLLNWRYEIPADQEYDKLNFFVQTKVFWKPAATTTGLYEQLASNKYREINRKEIAISSTLGEGQFGYVSKGLWTHANERHDVAVKMLKPDATDQDRVKLLQEAAIMGQFTHKNIVKLHGVVTVGEPVMMLLEFMPRGELRAYLRSIKSKLSASNITNMPKLLLRFCRDISSGMAYLSQKSFVHRDLAARNVLLASDLTCKIGDFGMARDLMEDESNYYKSSGGIIPLKWTAPEALNFKKYTSASDVWSYGMVLYEIWSLGHKPFNDLSNPIVIALVNSKHCQAPPPGCSRRVYQLMVNCWNPEHTLRPKFESISEYLKDSDESLLQWSREDLSAGKDVSRLGAPLEVSTDLYVDLQRTYQAAMLEQSNKNFA</sequence>
<reference evidence="15" key="2">
    <citation type="submission" date="2017-05" db="UniProtKB">
        <authorList>
            <consortium name="EnsemblMetazoa"/>
        </authorList>
    </citation>
    <scope>IDENTIFICATION</scope>
</reference>